<feature type="binding site" evidence="5">
    <location>
        <position position="154"/>
    </location>
    <ligand>
        <name>substrate</name>
    </ligand>
</feature>
<dbReference type="Pfam" id="PF13532">
    <property type="entry name" value="2OG-FeII_Oxy_2"/>
    <property type="match status" value="1"/>
</dbReference>
<reference evidence="9" key="1">
    <citation type="submission" date="2016-10" db="EMBL/GenBank/DDBJ databases">
        <authorList>
            <person name="Varghese N."/>
            <person name="Submissions S."/>
        </authorList>
    </citation>
    <scope>NUCLEOTIDE SEQUENCE [LARGE SCALE GENOMIC DNA]</scope>
    <source>
        <strain evidence="9">DSM 11578</strain>
    </source>
</reference>
<evidence type="ECO:0000313" key="9">
    <source>
        <dbReference type="Proteomes" id="UP000198924"/>
    </source>
</evidence>
<feature type="binding site" evidence="5">
    <location>
        <begin position="69"/>
        <end position="71"/>
    </location>
    <ligand>
        <name>substrate</name>
    </ligand>
</feature>
<feature type="binding site" evidence="6">
    <location>
        <position position="126"/>
    </location>
    <ligand>
        <name>Fe cation</name>
        <dbReference type="ChEBI" id="CHEBI:24875"/>
        <note>catalytic</note>
    </ligand>
</feature>
<dbReference type="InterPro" id="IPR037151">
    <property type="entry name" value="AlkB-like_sf"/>
</dbReference>
<feature type="binding site" evidence="5">
    <location>
        <begin position="197"/>
        <end position="203"/>
    </location>
    <ligand>
        <name>2-oxoglutarate</name>
        <dbReference type="ChEBI" id="CHEBI:16810"/>
    </ligand>
</feature>
<sequence>MSDTVIKLAEQSYLLKGVAQPIAENLLTEITHITSLSPFRQMSTKSGYYVGAKMTNCGDLGWVSDHKGYRYTAIDPLTNMPWPSMPGLFETLAEKYASLVGFHHFHPNACLINQYAPGIGMGLHQDKDENDYTQPIVSVSLGVSAIFQFGGNKRNEKPSYHLLNHGDIVIWGGLDRLRFHGIQPIKLAHHNLTGQLRYNLTFRDTGTIID</sequence>
<evidence type="ECO:0000256" key="4">
    <source>
        <dbReference type="ARBA" id="ARBA00023004"/>
    </source>
</evidence>
<evidence type="ECO:0000256" key="1">
    <source>
        <dbReference type="ARBA" id="ARBA00022723"/>
    </source>
</evidence>
<dbReference type="GO" id="GO:0035515">
    <property type="term" value="F:oxidative RNA demethylase activity"/>
    <property type="evidence" value="ECO:0007669"/>
    <property type="project" value="TreeGrafter"/>
</dbReference>
<evidence type="ECO:0000256" key="5">
    <source>
        <dbReference type="PIRSR" id="PIRSR604574-1"/>
    </source>
</evidence>
<dbReference type="Gene3D" id="2.60.120.590">
    <property type="entry name" value="Alpha-ketoglutarate-dependent dioxygenase AlkB-like"/>
    <property type="match status" value="1"/>
</dbReference>
<dbReference type="InterPro" id="IPR005123">
    <property type="entry name" value="Oxoglu/Fe-dep_dioxygenase_dom"/>
</dbReference>
<feature type="binding site" evidence="5">
    <location>
        <begin position="113"/>
        <end position="115"/>
    </location>
    <ligand>
        <name>2-oxoglutarate</name>
        <dbReference type="ChEBI" id="CHEBI:16810"/>
    </ligand>
</feature>
<dbReference type="RefSeq" id="WP_091711279.1">
    <property type="nucleotide sequence ID" value="NZ_FOSH01000001.1"/>
</dbReference>
<evidence type="ECO:0000256" key="3">
    <source>
        <dbReference type="ARBA" id="ARBA00023002"/>
    </source>
</evidence>
<evidence type="ECO:0000256" key="2">
    <source>
        <dbReference type="ARBA" id="ARBA00022964"/>
    </source>
</evidence>
<dbReference type="InterPro" id="IPR027450">
    <property type="entry name" value="AlkB-like"/>
</dbReference>
<feature type="binding site" evidence="5">
    <location>
        <position position="62"/>
    </location>
    <ligand>
        <name>substrate</name>
    </ligand>
</feature>
<keyword evidence="4 6" id="KW-0408">Iron</keyword>
<name>A0A1I3U3Z9_9GAMM</name>
<comment type="cofactor">
    <cofactor evidence="6">
        <name>Fe(2+)</name>
        <dbReference type="ChEBI" id="CHEBI:29033"/>
    </cofactor>
    <text evidence="6">Binds 1 Fe(2+) ion per subunit.</text>
</comment>
<gene>
    <name evidence="8" type="ORF">SAMN04488079_101153</name>
</gene>
<protein>
    <submittedName>
        <fullName evidence="8">DNA-N1-methyladenine dioxygenase</fullName>
    </submittedName>
</protein>
<dbReference type="PANTHER" id="PTHR16557">
    <property type="entry name" value="ALKYLATED DNA REPAIR PROTEIN ALKB-RELATED"/>
    <property type="match status" value="1"/>
</dbReference>
<dbReference type="AlphaFoldDB" id="A0A1I3U3Z9"/>
<dbReference type="SUPFAM" id="SSF51197">
    <property type="entry name" value="Clavaminate synthase-like"/>
    <property type="match status" value="1"/>
</dbReference>
<proteinExistence type="predicted"/>
<keyword evidence="1 6" id="KW-0479">Metal-binding</keyword>
<keyword evidence="2 8" id="KW-0223">Dioxygenase</keyword>
<evidence type="ECO:0000313" key="8">
    <source>
        <dbReference type="EMBL" id="SFJ77269.1"/>
    </source>
</evidence>
<feature type="binding site" evidence="6">
    <location>
        <position position="124"/>
    </location>
    <ligand>
        <name>Fe cation</name>
        <dbReference type="ChEBI" id="CHEBI:24875"/>
        <note>catalytic</note>
    </ligand>
</feature>
<dbReference type="STRING" id="45496.SAMN04488079_101153"/>
<dbReference type="Proteomes" id="UP000198924">
    <property type="component" value="Unassembled WGS sequence"/>
</dbReference>
<dbReference type="GO" id="GO:0035516">
    <property type="term" value="F:broad specificity oxidative DNA demethylase activity"/>
    <property type="evidence" value="ECO:0007669"/>
    <property type="project" value="TreeGrafter"/>
</dbReference>
<organism evidence="8 9">
    <name type="scientific">Methylophaga sulfidovorans</name>
    <dbReference type="NCBI Taxonomy" id="45496"/>
    <lineage>
        <taxon>Bacteria</taxon>
        <taxon>Pseudomonadati</taxon>
        <taxon>Pseudomonadota</taxon>
        <taxon>Gammaproteobacteria</taxon>
        <taxon>Thiotrichales</taxon>
        <taxon>Piscirickettsiaceae</taxon>
        <taxon>Methylophaga</taxon>
    </lineage>
</organism>
<accession>A0A1I3U3Z9</accession>
<dbReference type="GO" id="GO:0005737">
    <property type="term" value="C:cytoplasm"/>
    <property type="evidence" value="ECO:0007669"/>
    <property type="project" value="TreeGrafter"/>
</dbReference>
<keyword evidence="9" id="KW-1185">Reference proteome</keyword>
<dbReference type="OrthoDB" id="9796932at2"/>
<feature type="domain" description="Fe2OG dioxygenase" evidence="7">
    <location>
        <begin position="106"/>
        <end position="206"/>
    </location>
</feature>
<dbReference type="InterPro" id="IPR004574">
    <property type="entry name" value="Alkb"/>
</dbReference>
<evidence type="ECO:0000259" key="7">
    <source>
        <dbReference type="PROSITE" id="PS51471"/>
    </source>
</evidence>
<feature type="binding site" evidence="6">
    <location>
        <position position="180"/>
    </location>
    <ligand>
        <name>Fe cation</name>
        <dbReference type="ChEBI" id="CHEBI:24875"/>
        <note>catalytic</note>
    </ligand>
</feature>
<dbReference type="GO" id="GO:0035513">
    <property type="term" value="P:oxidative RNA demethylation"/>
    <property type="evidence" value="ECO:0007669"/>
    <property type="project" value="TreeGrafter"/>
</dbReference>
<dbReference type="PANTHER" id="PTHR16557:SF2">
    <property type="entry name" value="NUCLEIC ACID DIOXYGENASE ALKBH1"/>
    <property type="match status" value="1"/>
</dbReference>
<dbReference type="NCBIfam" id="NF011930">
    <property type="entry name" value="PRK15401.1"/>
    <property type="match status" value="1"/>
</dbReference>
<dbReference type="EMBL" id="FOSH01000001">
    <property type="protein sequence ID" value="SFJ77269.1"/>
    <property type="molecule type" value="Genomic_DNA"/>
</dbReference>
<feature type="binding site" evidence="5">
    <location>
        <position position="128"/>
    </location>
    <ligand>
        <name>substrate</name>
    </ligand>
</feature>
<dbReference type="GO" id="GO:0008198">
    <property type="term" value="F:ferrous iron binding"/>
    <property type="evidence" value="ECO:0007669"/>
    <property type="project" value="TreeGrafter"/>
</dbReference>
<evidence type="ECO:0000256" key="6">
    <source>
        <dbReference type="PIRSR" id="PIRSR604574-2"/>
    </source>
</evidence>
<keyword evidence="3" id="KW-0560">Oxidoreductase</keyword>
<dbReference type="PROSITE" id="PS51471">
    <property type="entry name" value="FE2OG_OXY"/>
    <property type="match status" value="1"/>
</dbReference>